<protein>
    <submittedName>
        <fullName evidence="3">Epoxide hydrolase</fullName>
    </submittedName>
</protein>
<dbReference type="Proteomes" id="UP000649829">
    <property type="component" value="Unassembled WGS sequence"/>
</dbReference>
<name>A0A917SR86_9RHOB</name>
<keyword evidence="1 3" id="KW-0378">Hydrolase</keyword>
<proteinExistence type="predicted"/>
<dbReference type="GO" id="GO:0016787">
    <property type="term" value="F:hydrolase activity"/>
    <property type="evidence" value="ECO:0007669"/>
    <property type="project" value="UniProtKB-KW"/>
</dbReference>
<reference evidence="3" key="1">
    <citation type="journal article" date="2014" name="Int. J. Syst. Evol. Microbiol.">
        <title>Complete genome sequence of Corynebacterium casei LMG S-19264T (=DSM 44701T), isolated from a smear-ripened cheese.</title>
        <authorList>
            <consortium name="US DOE Joint Genome Institute (JGI-PGF)"/>
            <person name="Walter F."/>
            <person name="Albersmeier A."/>
            <person name="Kalinowski J."/>
            <person name="Ruckert C."/>
        </authorList>
    </citation>
    <scope>NUCLEOTIDE SEQUENCE</scope>
    <source>
        <strain evidence="3">CGMCC 1.6293</strain>
    </source>
</reference>
<feature type="domain" description="AB hydrolase-1" evidence="2">
    <location>
        <begin position="26"/>
        <end position="280"/>
    </location>
</feature>
<evidence type="ECO:0000259" key="2">
    <source>
        <dbReference type="Pfam" id="PF12697"/>
    </source>
</evidence>
<evidence type="ECO:0000313" key="3">
    <source>
        <dbReference type="EMBL" id="GGL92358.1"/>
    </source>
</evidence>
<reference evidence="3" key="2">
    <citation type="submission" date="2020-09" db="EMBL/GenBank/DDBJ databases">
        <authorList>
            <person name="Sun Q."/>
            <person name="Zhou Y."/>
        </authorList>
    </citation>
    <scope>NUCLEOTIDE SEQUENCE</scope>
    <source>
        <strain evidence="3">CGMCC 1.6293</strain>
    </source>
</reference>
<dbReference type="PRINTS" id="PR00412">
    <property type="entry name" value="EPOXHYDRLASE"/>
</dbReference>
<evidence type="ECO:0000256" key="1">
    <source>
        <dbReference type="ARBA" id="ARBA00022801"/>
    </source>
</evidence>
<dbReference type="SUPFAM" id="SSF53474">
    <property type="entry name" value="alpha/beta-Hydrolases"/>
    <property type="match status" value="1"/>
</dbReference>
<sequence length="297" mass="32940">MESRTVTLGGQAFHLREWGNRDAPVLLMLHGFPEFGGAWAELAERLSDTWRCVAPDQRGYGQSWAPPEVEAYRISELAGDMAALAEHLGGRVTVIGHDWGASVAYALAIGRPDLVERLVILNGVHPGPMSAAMIRDGAQRRASQYMRYLRSEGSEDRLAANGFASLLGLFAEGMDMSWMTPDKREEYVAEWSRPGRLTGMVNWYRATNLPVPEPGEPTDRQPVPVEGFRVSMPHLLIWGMGDKALLPEATEGLEAWCDTLTRVEVPDADHWVIHQKTAQVEAILRDWLEEPDPGSAT</sequence>
<dbReference type="InterPro" id="IPR000073">
    <property type="entry name" value="AB_hydrolase_1"/>
</dbReference>
<dbReference type="Pfam" id="PF12697">
    <property type="entry name" value="Abhydrolase_6"/>
    <property type="match status" value="1"/>
</dbReference>
<dbReference type="EMBL" id="BMLF01000001">
    <property type="protein sequence ID" value="GGL92358.1"/>
    <property type="molecule type" value="Genomic_DNA"/>
</dbReference>
<accession>A0A917SR86</accession>
<keyword evidence="4" id="KW-1185">Reference proteome</keyword>
<dbReference type="AlphaFoldDB" id="A0A917SR86"/>
<dbReference type="PANTHER" id="PTHR43329">
    <property type="entry name" value="EPOXIDE HYDROLASE"/>
    <property type="match status" value="1"/>
</dbReference>
<dbReference type="InterPro" id="IPR029058">
    <property type="entry name" value="AB_hydrolase_fold"/>
</dbReference>
<dbReference type="PRINTS" id="PR00111">
    <property type="entry name" value="ABHYDROLASE"/>
</dbReference>
<dbReference type="InterPro" id="IPR000639">
    <property type="entry name" value="Epox_hydrolase-like"/>
</dbReference>
<evidence type="ECO:0000313" key="4">
    <source>
        <dbReference type="Proteomes" id="UP000649829"/>
    </source>
</evidence>
<dbReference type="RefSeq" id="WP_028286162.1">
    <property type="nucleotide sequence ID" value="NZ_BMLF01000001.1"/>
</dbReference>
<gene>
    <name evidence="3" type="ORF">GCM10011534_13180</name>
</gene>
<comment type="caution">
    <text evidence="3">The sequence shown here is derived from an EMBL/GenBank/DDBJ whole genome shotgun (WGS) entry which is preliminary data.</text>
</comment>
<dbReference type="Gene3D" id="3.40.50.1820">
    <property type="entry name" value="alpha/beta hydrolase"/>
    <property type="match status" value="1"/>
</dbReference>
<organism evidence="3 4">
    <name type="scientific">Pseudooceanicola nanhaiensis</name>
    <dbReference type="NCBI Taxonomy" id="375761"/>
    <lineage>
        <taxon>Bacteria</taxon>
        <taxon>Pseudomonadati</taxon>
        <taxon>Pseudomonadota</taxon>
        <taxon>Alphaproteobacteria</taxon>
        <taxon>Rhodobacterales</taxon>
        <taxon>Paracoccaceae</taxon>
        <taxon>Pseudooceanicola</taxon>
    </lineage>
</organism>